<evidence type="ECO:0000256" key="8">
    <source>
        <dbReference type="SAM" id="Phobius"/>
    </source>
</evidence>
<feature type="transmembrane region" description="Helical" evidence="8">
    <location>
        <begin position="45"/>
        <end position="64"/>
    </location>
</feature>
<comment type="caution">
    <text evidence="9">The sequence shown here is derived from an EMBL/GenBank/DDBJ whole genome shotgun (WGS) entry which is preliminary data.</text>
</comment>
<feature type="transmembrane region" description="Helical" evidence="8">
    <location>
        <begin position="189"/>
        <end position="208"/>
    </location>
</feature>
<dbReference type="PANTHER" id="PTHR46154:SF4">
    <property type="entry name" value="UREA ACTIVE TRANSPORTER"/>
    <property type="match status" value="1"/>
</dbReference>
<feature type="transmembrane region" description="Helical" evidence="8">
    <location>
        <begin position="129"/>
        <end position="153"/>
    </location>
</feature>
<dbReference type="InterPro" id="IPR001734">
    <property type="entry name" value="Na/solute_symporter"/>
</dbReference>
<dbReference type="EMBL" id="JAUHLN010000001">
    <property type="protein sequence ID" value="MDN4071874.1"/>
    <property type="molecule type" value="Genomic_DNA"/>
</dbReference>
<feature type="transmembrane region" description="Helical" evidence="8">
    <location>
        <begin position="6"/>
        <end position="25"/>
    </location>
</feature>
<dbReference type="NCBIfam" id="TIGR00813">
    <property type="entry name" value="sss"/>
    <property type="match status" value="1"/>
</dbReference>
<feature type="transmembrane region" description="Helical" evidence="8">
    <location>
        <begin position="273"/>
        <end position="302"/>
    </location>
</feature>
<proteinExistence type="inferred from homology"/>
<evidence type="ECO:0000256" key="2">
    <source>
        <dbReference type="ARBA" id="ARBA00006434"/>
    </source>
</evidence>
<feature type="transmembrane region" description="Helical" evidence="8">
    <location>
        <begin position="84"/>
        <end position="104"/>
    </location>
</feature>
<keyword evidence="3" id="KW-0813">Transport</keyword>
<keyword evidence="5 8" id="KW-1133">Transmembrane helix</keyword>
<evidence type="ECO:0000256" key="1">
    <source>
        <dbReference type="ARBA" id="ARBA00004141"/>
    </source>
</evidence>
<feature type="transmembrane region" description="Helical" evidence="8">
    <location>
        <begin position="461"/>
        <end position="485"/>
    </location>
</feature>
<evidence type="ECO:0000256" key="5">
    <source>
        <dbReference type="ARBA" id="ARBA00022989"/>
    </source>
</evidence>
<evidence type="ECO:0000313" key="10">
    <source>
        <dbReference type="Proteomes" id="UP001168694"/>
    </source>
</evidence>
<feature type="transmembrane region" description="Helical" evidence="8">
    <location>
        <begin position="397"/>
        <end position="419"/>
    </location>
</feature>
<dbReference type="Proteomes" id="UP001168694">
    <property type="component" value="Unassembled WGS sequence"/>
</dbReference>
<dbReference type="PANTHER" id="PTHR46154">
    <property type="match status" value="1"/>
</dbReference>
<feature type="transmembrane region" description="Helical" evidence="8">
    <location>
        <begin position="369"/>
        <end position="391"/>
    </location>
</feature>
<evidence type="ECO:0000256" key="4">
    <source>
        <dbReference type="ARBA" id="ARBA00022692"/>
    </source>
</evidence>
<protein>
    <submittedName>
        <fullName evidence="9">Sodium:solute symporter family protein</fullName>
    </submittedName>
</protein>
<dbReference type="InterPro" id="IPR031155">
    <property type="entry name" value="DUR"/>
</dbReference>
<sequence>MLTPMTGYLILLIFGVIFTGITVLIHRMDSKRHGNEMTAEKFNTAGRSVGVGLASASIVAAWTWAATLMMSSSTGYQYGISGPFWYAAGATIQILLFAILTIHLKRKAPKAHTFLEFIAQRFDKKNHRLMLVFALGTNVIVTSMIILGGAITLHQLTGMNLYLAAFLIPLTFTFYTMIGGLKASFIADYLHTVILFIVLAIFGVAVYYKFGITNIYEGLRHLPESKQMLTMASVPGLLFGIINIVGNFGTVFVDQAYWQRAIASTDKAASKAYLYGGLAWFSIPFAIATILGVSAAGLGIAVSSPDSVAPVMASHVLGTAGSLLFIIMLFMAVTSAGSAELTAVTNIIVTDIYRHSIHPTASSEKLLKVSRFITLGFGLAMGLLSILLFYLGISLGFVYMAMGIFVSAAVIPITLGLTWKRATNKGAFYGTLLGMIGGVFVWVSSAYILTGHVNIESLGQLYPMLFGNLAVFIVSGIISIGHSLLSSEEFDFESLKEKFKSFDEEKGQDQGQATEEELVWKIN</sequence>
<evidence type="ECO:0000256" key="3">
    <source>
        <dbReference type="ARBA" id="ARBA00022448"/>
    </source>
</evidence>
<dbReference type="Pfam" id="PF00474">
    <property type="entry name" value="SSF"/>
    <property type="match status" value="1"/>
</dbReference>
<evidence type="ECO:0000256" key="6">
    <source>
        <dbReference type="ARBA" id="ARBA00023136"/>
    </source>
</evidence>
<keyword evidence="4 8" id="KW-0812">Transmembrane</keyword>
<feature type="transmembrane region" description="Helical" evidence="8">
    <location>
        <begin position="159"/>
        <end position="177"/>
    </location>
</feature>
<organism evidence="9 10">
    <name type="scientific">Fictibacillus terranigra</name>
    <dbReference type="NCBI Taxonomy" id="3058424"/>
    <lineage>
        <taxon>Bacteria</taxon>
        <taxon>Bacillati</taxon>
        <taxon>Bacillota</taxon>
        <taxon>Bacilli</taxon>
        <taxon>Bacillales</taxon>
        <taxon>Fictibacillaceae</taxon>
        <taxon>Fictibacillus</taxon>
    </lineage>
</organism>
<feature type="transmembrane region" description="Helical" evidence="8">
    <location>
        <begin position="426"/>
        <end position="449"/>
    </location>
</feature>
<dbReference type="PROSITE" id="PS50283">
    <property type="entry name" value="NA_SOLUT_SYMP_3"/>
    <property type="match status" value="1"/>
</dbReference>
<keyword evidence="6 8" id="KW-0472">Membrane</keyword>
<reference evidence="9" key="1">
    <citation type="submission" date="2023-06" db="EMBL/GenBank/DDBJ databases">
        <title>Draft Genome Sequences of Representative Paenibacillus Polymyxa, Bacillus cereus, Fictibacillus sp., and Brevibacillus agri Strains Isolated from Amazonian Dark Earth.</title>
        <authorList>
            <person name="Pellegrinetti T.A."/>
            <person name="Cunha I.C.M."/>
            <person name="Chaves M.G."/>
            <person name="Freitas A.S."/>
            <person name="Silva A.V.R."/>
            <person name="Tsai S.M."/>
            <person name="Mendes L.W."/>
        </authorList>
    </citation>
    <scope>NUCLEOTIDE SEQUENCE</scope>
    <source>
        <strain evidence="9">CENA-BCM004</strain>
    </source>
</reference>
<feature type="transmembrane region" description="Helical" evidence="8">
    <location>
        <begin position="322"/>
        <end position="349"/>
    </location>
</feature>
<dbReference type="InterPro" id="IPR038377">
    <property type="entry name" value="Na/Glc_symporter_sf"/>
</dbReference>
<dbReference type="Gene3D" id="1.20.1730.10">
    <property type="entry name" value="Sodium/glucose cotransporter"/>
    <property type="match status" value="1"/>
</dbReference>
<feature type="transmembrane region" description="Helical" evidence="8">
    <location>
        <begin position="228"/>
        <end position="253"/>
    </location>
</feature>
<name>A0ABT8E1U5_9BACL</name>
<accession>A0ABT8E1U5</accession>
<evidence type="ECO:0000313" key="9">
    <source>
        <dbReference type="EMBL" id="MDN4071874.1"/>
    </source>
</evidence>
<comment type="subcellular location">
    <subcellularLocation>
        <location evidence="1">Membrane</location>
        <topology evidence="1">Multi-pass membrane protein</topology>
    </subcellularLocation>
</comment>
<gene>
    <name evidence="9" type="ORF">QYF49_02370</name>
</gene>
<evidence type="ECO:0000256" key="7">
    <source>
        <dbReference type="RuleBase" id="RU362091"/>
    </source>
</evidence>
<dbReference type="RefSeq" id="WP_290398027.1">
    <property type="nucleotide sequence ID" value="NZ_JAUHLN010000001.1"/>
</dbReference>
<comment type="similarity">
    <text evidence="2 7">Belongs to the sodium:solute symporter (SSF) (TC 2.A.21) family.</text>
</comment>
<keyword evidence="10" id="KW-1185">Reference proteome</keyword>
<dbReference type="CDD" id="cd11476">
    <property type="entry name" value="SLC5sbd_DUR3"/>
    <property type="match status" value="1"/>
</dbReference>